<dbReference type="KEGG" id="plei:Q9312_11020"/>
<dbReference type="GO" id="GO:0003755">
    <property type="term" value="F:peptidyl-prolyl cis-trans isomerase activity"/>
    <property type="evidence" value="ECO:0007669"/>
    <property type="project" value="UniProtKB-UniRule"/>
</dbReference>
<dbReference type="Pfam" id="PF00254">
    <property type="entry name" value="FKBP_C"/>
    <property type="match status" value="1"/>
</dbReference>
<comment type="subcellular location">
    <subcellularLocation>
        <location evidence="2">Cytoplasm</location>
    </subcellularLocation>
</comment>
<dbReference type="GO" id="GO:0042026">
    <property type="term" value="P:protein refolding"/>
    <property type="evidence" value="ECO:0007669"/>
    <property type="project" value="UniProtKB-ARBA"/>
</dbReference>
<evidence type="ECO:0000259" key="11">
    <source>
        <dbReference type="PROSITE" id="PS50059"/>
    </source>
</evidence>
<comment type="function">
    <text evidence="8">Also involved in hydrogenase metallocenter assembly, probably by participating in the nickel insertion step. This function in hydrogenase biosynthesis requires chaperone activity and the presence of the metal-binding domain, but not PPIase activity.</text>
</comment>
<dbReference type="PANTHER" id="PTHR47861">
    <property type="entry name" value="FKBP-TYPE PEPTIDYL-PROLYL CIS-TRANS ISOMERASE SLYD"/>
    <property type="match status" value="1"/>
</dbReference>
<dbReference type="EMBL" id="CP133548">
    <property type="protein sequence ID" value="WMS85746.1"/>
    <property type="molecule type" value="Genomic_DNA"/>
</dbReference>
<dbReference type="InterPro" id="IPR001179">
    <property type="entry name" value="PPIase_FKBP_dom"/>
</dbReference>
<evidence type="ECO:0000256" key="3">
    <source>
        <dbReference type="ARBA" id="ARBA00006577"/>
    </source>
</evidence>
<gene>
    <name evidence="12" type="ORF">Q9312_11020</name>
</gene>
<dbReference type="SUPFAM" id="SSF54534">
    <property type="entry name" value="FKBP-like"/>
    <property type="match status" value="1"/>
</dbReference>
<comment type="catalytic activity">
    <reaction evidence="1 9 10">
        <text>[protein]-peptidylproline (omega=180) = [protein]-peptidylproline (omega=0)</text>
        <dbReference type="Rhea" id="RHEA:16237"/>
        <dbReference type="Rhea" id="RHEA-COMP:10747"/>
        <dbReference type="Rhea" id="RHEA-COMP:10748"/>
        <dbReference type="ChEBI" id="CHEBI:83833"/>
        <dbReference type="ChEBI" id="CHEBI:83834"/>
        <dbReference type="EC" id="5.2.1.8"/>
    </reaction>
</comment>
<name>A0AA51RQH7_9GAMM</name>
<evidence type="ECO:0000256" key="1">
    <source>
        <dbReference type="ARBA" id="ARBA00000971"/>
    </source>
</evidence>
<evidence type="ECO:0000256" key="2">
    <source>
        <dbReference type="ARBA" id="ARBA00004496"/>
    </source>
</evidence>
<evidence type="ECO:0000313" key="12">
    <source>
        <dbReference type="EMBL" id="WMS85746.1"/>
    </source>
</evidence>
<dbReference type="Gene3D" id="3.10.50.40">
    <property type="match status" value="1"/>
</dbReference>
<evidence type="ECO:0000313" key="13">
    <source>
        <dbReference type="Proteomes" id="UP001239782"/>
    </source>
</evidence>
<keyword evidence="6" id="KW-0143">Chaperone</keyword>
<protein>
    <recommendedName>
        <fullName evidence="10">Peptidyl-prolyl cis-trans isomerase</fullName>
        <ecNumber evidence="10">5.2.1.8</ecNumber>
    </recommendedName>
</protein>
<comment type="similarity">
    <text evidence="3 10">Belongs to the FKBP-type PPIase family.</text>
</comment>
<dbReference type="AlphaFoldDB" id="A0AA51RQH7"/>
<proteinExistence type="inferred from homology"/>
<evidence type="ECO:0000256" key="7">
    <source>
        <dbReference type="ARBA" id="ARBA00023235"/>
    </source>
</evidence>
<evidence type="ECO:0000256" key="5">
    <source>
        <dbReference type="ARBA" id="ARBA00023110"/>
    </source>
</evidence>
<reference evidence="12 13" key="1">
    <citation type="submission" date="2023-08" db="EMBL/GenBank/DDBJ databases">
        <title>Pleionea litopenaei sp. nov., isolated from stomach of juvenile Litopenaeus vannamei.</title>
        <authorList>
            <person name="Rho A.M."/>
            <person name="Hwang C.Y."/>
        </authorList>
    </citation>
    <scope>NUCLEOTIDE SEQUENCE [LARGE SCALE GENOMIC DNA]</scope>
    <source>
        <strain evidence="12 13">HL-JVS1</strain>
    </source>
</reference>
<accession>A0AA51RQH7</accession>
<evidence type="ECO:0000256" key="4">
    <source>
        <dbReference type="ARBA" id="ARBA00022490"/>
    </source>
</evidence>
<evidence type="ECO:0000256" key="6">
    <source>
        <dbReference type="ARBA" id="ARBA00023186"/>
    </source>
</evidence>
<dbReference type="RefSeq" id="WP_309200899.1">
    <property type="nucleotide sequence ID" value="NZ_CP133548.1"/>
</dbReference>
<dbReference type="Proteomes" id="UP001239782">
    <property type="component" value="Chromosome"/>
</dbReference>
<dbReference type="PROSITE" id="PS50059">
    <property type="entry name" value="FKBP_PPIASE"/>
    <property type="match status" value="1"/>
</dbReference>
<dbReference type="GO" id="GO:0005737">
    <property type="term" value="C:cytoplasm"/>
    <property type="evidence" value="ECO:0007669"/>
    <property type="project" value="UniProtKB-SubCell"/>
</dbReference>
<feature type="domain" description="PPIase FKBP-type" evidence="11">
    <location>
        <begin position="6"/>
        <end position="95"/>
    </location>
</feature>
<evidence type="ECO:0000256" key="9">
    <source>
        <dbReference type="PROSITE-ProRule" id="PRU00277"/>
    </source>
</evidence>
<evidence type="ECO:0000256" key="8">
    <source>
        <dbReference type="ARBA" id="ARBA00037071"/>
    </source>
</evidence>
<dbReference type="EC" id="5.2.1.8" evidence="10"/>
<keyword evidence="4" id="KW-0963">Cytoplasm</keyword>
<evidence type="ECO:0000256" key="10">
    <source>
        <dbReference type="RuleBase" id="RU003915"/>
    </source>
</evidence>
<keyword evidence="7 9" id="KW-0413">Isomerase</keyword>
<keyword evidence="5 9" id="KW-0697">Rotamase</keyword>
<dbReference type="PANTHER" id="PTHR47861:SF3">
    <property type="entry name" value="FKBP-TYPE PEPTIDYL-PROLYL CIS-TRANS ISOMERASE SLYD"/>
    <property type="match status" value="1"/>
</dbReference>
<dbReference type="InterPro" id="IPR046357">
    <property type="entry name" value="PPIase_dom_sf"/>
</dbReference>
<keyword evidence="13" id="KW-1185">Reference proteome</keyword>
<organism evidence="12 13">
    <name type="scientific">Pleionea litopenaei</name>
    <dbReference type="NCBI Taxonomy" id="3070815"/>
    <lineage>
        <taxon>Bacteria</taxon>
        <taxon>Pseudomonadati</taxon>
        <taxon>Pseudomonadota</taxon>
        <taxon>Gammaproteobacteria</taxon>
        <taxon>Oceanospirillales</taxon>
        <taxon>Pleioneaceae</taxon>
        <taxon>Pleionea</taxon>
    </lineage>
</organism>
<sequence length="160" mass="17231">MRIEKGCVVTIEYTLKDQEGNVWETSQGDEPWIYLHGFGGIIPGLEPELTQKAAGDKLEVTLSADLAYGDYEADLANKVPREAFADIEDLAVGLRLSAQTEDGSTHTVTVTEVTDETVTVDANHPMAGKPVTVAVSVLAVRPATPDELEHGHPHVDGQCH</sequence>